<accession>A0A067Q741</accession>
<dbReference type="Gene3D" id="1.20.1280.50">
    <property type="match status" value="1"/>
</dbReference>
<evidence type="ECO:0000259" key="1">
    <source>
        <dbReference type="Pfam" id="PF12937"/>
    </source>
</evidence>
<proteinExistence type="predicted"/>
<dbReference type="InterPro" id="IPR032675">
    <property type="entry name" value="LRR_dom_sf"/>
</dbReference>
<dbReference type="HOGENOM" id="CLU_018544_12_2_1"/>
<dbReference type="InterPro" id="IPR001810">
    <property type="entry name" value="F-box_dom"/>
</dbReference>
<keyword evidence="3" id="KW-1185">Reference proteome</keyword>
<dbReference type="Pfam" id="PF12937">
    <property type="entry name" value="F-box-like"/>
    <property type="match status" value="1"/>
</dbReference>
<evidence type="ECO:0000313" key="2">
    <source>
        <dbReference type="EMBL" id="KDQ62868.1"/>
    </source>
</evidence>
<dbReference type="Proteomes" id="UP000027265">
    <property type="component" value="Unassembled WGS sequence"/>
</dbReference>
<dbReference type="InParanoid" id="A0A067Q741"/>
<feature type="domain" description="F-box" evidence="1">
    <location>
        <begin position="91"/>
        <end position="139"/>
    </location>
</feature>
<name>A0A067Q741_9AGAM</name>
<dbReference type="Gene3D" id="3.80.10.10">
    <property type="entry name" value="Ribonuclease Inhibitor"/>
    <property type="match status" value="1"/>
</dbReference>
<sequence>MDASVNTRSQQLRAAMRCYEASTFDALPIRDLDSTVELTQGAKPLLRACVTEVTNHIRTMEGLLRVVDEECERSRAHSLERINTFISPTHGLPPEILSRIFIRCYDKYVSLDCTLQPLLLVCKRWRDVALSTPLLWSSIGVERSHYSTTVIARRLKLVLGTFLRRSHNVPISLYLSIRPTLYCSQTLTAILPHLPRCKLLELDGVSVDCNTDFLSRIATDALSLESFSFSATYYSIFGHESIAFVAFQSPRLRHIAAYDGHTFSLPLPWAQLTHLHLGNESECRPFTARLFSCFDVLRRCVELTDFSFYSLDHRPPPGFQGSAPIVLPKLRFLQMQGSSSDYLLLDRLVAPKLTNLTYIPMSLPRRYRCYFAPACTFRRCIEQSGCNLQCLTIRPGHASWNEVIDWLHCVPSLPELRLEFKHTSVHSRKKLFQALSQPSTLKKYSGPSVVPRLRRIHVILAGLAWDSVPHFQQSLISMISSRCTNSPTQNSDSSSSTSTGPTRCLEYVRVGSSRTEDTGDEFRLQIRTHLREFVEAGITLHV</sequence>
<dbReference type="AlphaFoldDB" id="A0A067Q741"/>
<protein>
    <recommendedName>
        <fullName evidence="1">F-box domain-containing protein</fullName>
    </recommendedName>
</protein>
<reference evidence="3" key="1">
    <citation type="journal article" date="2014" name="Proc. Natl. Acad. Sci. U.S.A.">
        <title>Extensive sampling of basidiomycete genomes demonstrates inadequacy of the white-rot/brown-rot paradigm for wood decay fungi.</title>
        <authorList>
            <person name="Riley R."/>
            <person name="Salamov A.A."/>
            <person name="Brown D.W."/>
            <person name="Nagy L.G."/>
            <person name="Floudas D."/>
            <person name="Held B.W."/>
            <person name="Levasseur A."/>
            <person name="Lombard V."/>
            <person name="Morin E."/>
            <person name="Otillar R."/>
            <person name="Lindquist E.A."/>
            <person name="Sun H."/>
            <person name="LaButti K.M."/>
            <person name="Schmutz J."/>
            <person name="Jabbour D."/>
            <person name="Luo H."/>
            <person name="Baker S.E."/>
            <person name="Pisabarro A.G."/>
            <person name="Walton J.D."/>
            <person name="Blanchette R.A."/>
            <person name="Henrissat B."/>
            <person name="Martin F."/>
            <person name="Cullen D."/>
            <person name="Hibbett D.S."/>
            <person name="Grigoriev I.V."/>
        </authorList>
    </citation>
    <scope>NUCLEOTIDE SEQUENCE [LARGE SCALE GENOMIC DNA]</scope>
    <source>
        <strain evidence="3">MUCL 33604</strain>
    </source>
</reference>
<dbReference type="OrthoDB" id="2884925at2759"/>
<dbReference type="EMBL" id="KL197710">
    <property type="protein sequence ID" value="KDQ62868.1"/>
    <property type="molecule type" value="Genomic_DNA"/>
</dbReference>
<gene>
    <name evidence="2" type="ORF">JAAARDRAFT_202418</name>
</gene>
<evidence type="ECO:0000313" key="3">
    <source>
        <dbReference type="Proteomes" id="UP000027265"/>
    </source>
</evidence>
<organism evidence="2 3">
    <name type="scientific">Jaapia argillacea MUCL 33604</name>
    <dbReference type="NCBI Taxonomy" id="933084"/>
    <lineage>
        <taxon>Eukaryota</taxon>
        <taxon>Fungi</taxon>
        <taxon>Dikarya</taxon>
        <taxon>Basidiomycota</taxon>
        <taxon>Agaricomycotina</taxon>
        <taxon>Agaricomycetes</taxon>
        <taxon>Agaricomycetidae</taxon>
        <taxon>Jaapiales</taxon>
        <taxon>Jaapiaceae</taxon>
        <taxon>Jaapia</taxon>
    </lineage>
</organism>
<dbReference type="SUPFAM" id="SSF52047">
    <property type="entry name" value="RNI-like"/>
    <property type="match status" value="1"/>
</dbReference>